<keyword evidence="2" id="KW-1185">Reference proteome</keyword>
<dbReference type="GeneID" id="80512580"/>
<dbReference type="RefSeq" id="YP_010775969.1">
    <property type="nucleotide sequence ID" value="NC_075034.1"/>
</dbReference>
<sequence length="135" mass="15713">MNTNTNNLALPQNLKYSFNGNIIEIYSTDLKVGSVELKLQKPEVIVKGTSIEIKQKEPLFICICMVSERSIPELNDWYRCCDLNCEDHDFIPCDFVKFPDEILYDLPAIKWFSDKDLGTSISDLWKCWEAIEQHF</sequence>
<dbReference type="EMBL" id="KU877344">
    <property type="protein sequence ID" value="ANB50218.1"/>
    <property type="molecule type" value="Genomic_DNA"/>
</dbReference>
<proteinExistence type="predicted"/>
<accession>A0A167R214</accession>
<reference evidence="1 2" key="1">
    <citation type="journal article" date="2016" name="Genome Announc.">
        <title>Complete Genome Sequence of a New Megavirus Family Member Isolated from an Inland Water Lake for the First Time in India.</title>
        <authorList>
            <person name="Chatterjee A."/>
            <person name="Ali F."/>
            <person name="Bange D."/>
            <person name="Kondabagil K."/>
        </authorList>
    </citation>
    <scope>NUCLEOTIDE SEQUENCE [LARGE SCALE GENOMIC DNA]</scope>
    <source>
        <strain evidence="1">1</strain>
    </source>
</reference>
<protein>
    <submittedName>
        <fullName evidence="1">Uncharacterized protein</fullName>
    </submittedName>
</protein>
<organism evidence="1 2">
    <name type="scientific">Powai lake megavirus</name>
    <dbReference type="NCBI Taxonomy" id="1842663"/>
    <lineage>
        <taxon>Viruses</taxon>
        <taxon>Varidnaviria</taxon>
        <taxon>Bamfordvirae</taxon>
        <taxon>Nucleocytoviricota</taxon>
        <taxon>Megaviricetes</taxon>
        <taxon>Imitervirales</taxon>
        <taxon>Mimiviridae</taxon>
        <taxon>Megamimivirinae</taxon>
        <taxon>Megavirus</taxon>
        <taxon>Megavirus powaiense</taxon>
    </lineage>
</organism>
<evidence type="ECO:0000313" key="2">
    <source>
        <dbReference type="Proteomes" id="UP000241365"/>
    </source>
</evidence>
<dbReference type="KEGG" id="vg:80512580"/>
<name>A0A167R214_9VIRU</name>
<evidence type="ECO:0000313" key="1">
    <source>
        <dbReference type="EMBL" id="ANB50218.1"/>
    </source>
</evidence>
<dbReference type="Proteomes" id="UP000241365">
    <property type="component" value="Segment"/>
</dbReference>